<dbReference type="InterPro" id="IPR029058">
    <property type="entry name" value="AB_hydrolase_fold"/>
</dbReference>
<dbReference type="Proteomes" id="UP000291116">
    <property type="component" value="Unassembled WGS sequence"/>
</dbReference>
<proteinExistence type="predicted"/>
<dbReference type="Pfam" id="PF02450">
    <property type="entry name" value="LCAT"/>
    <property type="match status" value="1"/>
</dbReference>
<organism evidence="2 3">
    <name type="scientific">Pseudo-nitzschia multistriata</name>
    <dbReference type="NCBI Taxonomy" id="183589"/>
    <lineage>
        <taxon>Eukaryota</taxon>
        <taxon>Sar</taxon>
        <taxon>Stramenopiles</taxon>
        <taxon>Ochrophyta</taxon>
        <taxon>Bacillariophyta</taxon>
        <taxon>Bacillariophyceae</taxon>
        <taxon>Bacillariophycidae</taxon>
        <taxon>Bacillariales</taxon>
        <taxon>Bacillariaceae</taxon>
        <taxon>Pseudo-nitzschia</taxon>
    </lineage>
</organism>
<name>A0A448YW37_9STRA</name>
<dbReference type="PANTHER" id="PTHR11440">
    <property type="entry name" value="LECITHIN-CHOLESTEROL ACYLTRANSFERASE-RELATED"/>
    <property type="match status" value="1"/>
</dbReference>
<evidence type="ECO:0000313" key="3">
    <source>
        <dbReference type="Proteomes" id="UP000291116"/>
    </source>
</evidence>
<dbReference type="EMBL" id="CAACVS010000016">
    <property type="protein sequence ID" value="VEU34022.1"/>
    <property type="molecule type" value="Genomic_DNA"/>
</dbReference>
<feature type="compositionally biased region" description="Acidic residues" evidence="1">
    <location>
        <begin position="88"/>
        <end position="103"/>
    </location>
</feature>
<dbReference type="GO" id="GO:0006629">
    <property type="term" value="P:lipid metabolic process"/>
    <property type="evidence" value="ECO:0007669"/>
    <property type="project" value="InterPro"/>
</dbReference>
<gene>
    <name evidence="2" type="ORF">PSNMU_V1.4_AUG-EV-PASAV3_0006120</name>
</gene>
<dbReference type="SUPFAM" id="SSF53474">
    <property type="entry name" value="alpha/beta-Hydrolases"/>
    <property type="match status" value="1"/>
</dbReference>
<reference evidence="2 3" key="1">
    <citation type="submission" date="2019-01" db="EMBL/GenBank/DDBJ databases">
        <authorList>
            <person name="Ferrante I. M."/>
        </authorList>
    </citation>
    <scope>NUCLEOTIDE SEQUENCE [LARGE SCALE GENOMIC DNA]</scope>
    <source>
        <strain evidence="2 3">B856</strain>
    </source>
</reference>
<evidence type="ECO:0000313" key="2">
    <source>
        <dbReference type="EMBL" id="VEU34022.1"/>
    </source>
</evidence>
<dbReference type="InterPro" id="IPR003386">
    <property type="entry name" value="LACT/PDAT_acylTrfase"/>
</dbReference>
<dbReference type="AlphaFoldDB" id="A0A448YW37"/>
<dbReference type="OrthoDB" id="42294at2759"/>
<sequence length="277" mass="31168">MVLSLASSLTSSLATSKAASRNASKGKQGDLLPILIIPGLMSSGLEIEESKIKPEWEGERLWLNLASIGISAMYFGKAQFRKPYDIIDSDDESDSEEEEEEVAEEHRQANFKSAWLKHIVLSPDKESDPPGVKIRPIDGLEGVAYLAPGALTSQLTYVFGPVIDILKEAGYNSEGGNTNLMASTYDWRLAPRTLQKRSKYFTRTMESIEKLYYTNGSTPVVLLCHSLGCKIAHYLLNYALDKKGQGWIDKYIHTYMVRAAKRLYHFEEHHCRRFCHS</sequence>
<dbReference type="Gene3D" id="3.40.50.1820">
    <property type="entry name" value="alpha/beta hydrolase"/>
    <property type="match status" value="1"/>
</dbReference>
<evidence type="ECO:0000256" key="1">
    <source>
        <dbReference type="SAM" id="MobiDB-lite"/>
    </source>
</evidence>
<keyword evidence="3" id="KW-1185">Reference proteome</keyword>
<protein>
    <submittedName>
        <fullName evidence="2">Uncharacterized protein</fullName>
    </submittedName>
</protein>
<feature type="region of interest" description="Disordered" evidence="1">
    <location>
        <begin position="88"/>
        <end position="107"/>
    </location>
</feature>
<dbReference type="GO" id="GO:0008374">
    <property type="term" value="F:O-acyltransferase activity"/>
    <property type="evidence" value="ECO:0007669"/>
    <property type="project" value="InterPro"/>
</dbReference>
<accession>A0A448YW37</accession>